<evidence type="ECO:0008006" key="3">
    <source>
        <dbReference type="Google" id="ProtNLM"/>
    </source>
</evidence>
<dbReference type="EMBL" id="LLXH01000365">
    <property type="protein sequence ID" value="PKC67874.1"/>
    <property type="molecule type" value="Genomic_DNA"/>
</dbReference>
<dbReference type="VEuPathDB" id="FungiDB:RhiirA1_457893"/>
<accession>A0A2N0RX45</accession>
<comment type="caution">
    <text evidence="1">The sequence shown here is derived from an EMBL/GenBank/DDBJ whole genome shotgun (WGS) entry which is preliminary data.</text>
</comment>
<sequence length="385" mass="44317">MNIQINFKFSLTISVDEVIGLICLNLIFNELRTNLKSIYSCLFVNKAWCHLIVPILWERYTYFINDEKSKKIIFNIILSCLPTSSKQLLFDNDITLFKTTLSKSPTFNYISLFNFPKVEIINGIINMVFGKKNLGNYLSKRNLLEREICKSFISECKSIEELDWRINQPLTSFLGAQTRFSQLCRFTFFLILRKKYMRGLSKALAKKDTINSLILRGSVGVISHSFLTSLNNLKYLTIHYECENCEAIKELQKWLGNSKFPDLQSLDIGNDLLCFKELAMSIEKTKGNIFDITAYTSNKSAENTGKNLVCLFLHSLDKNDDIGDELLNILTKFSPESLTEIKGRESLHFDIIDDYNGEHITIGHINIVYKYYIEGIILCSNLLKA</sequence>
<dbReference type="Proteomes" id="UP000232688">
    <property type="component" value="Unassembled WGS sequence"/>
</dbReference>
<name>A0A2N0RX45_9GLOM</name>
<reference evidence="1 2" key="1">
    <citation type="submission" date="2017-10" db="EMBL/GenBank/DDBJ databases">
        <title>Extensive intraspecific genome diversity in a model arbuscular mycorrhizal fungus.</title>
        <authorList>
            <person name="Chen E.C.H."/>
            <person name="Morin E."/>
            <person name="Baudet D."/>
            <person name="Noel J."/>
            <person name="Ndikumana S."/>
            <person name="Charron P."/>
            <person name="St-Onge C."/>
            <person name="Giorgi J."/>
            <person name="Grigoriev I.V."/>
            <person name="Roux C."/>
            <person name="Martin F.M."/>
            <person name="Corradi N."/>
        </authorList>
    </citation>
    <scope>NUCLEOTIDE SEQUENCE [LARGE SCALE GENOMIC DNA]</scope>
    <source>
        <strain evidence="1 2">A1</strain>
    </source>
</reference>
<dbReference type="VEuPathDB" id="FungiDB:RhiirFUN_013151"/>
<dbReference type="AlphaFoldDB" id="A0A2N0RX45"/>
<dbReference type="VEuPathDB" id="FungiDB:FUN_018767"/>
<proteinExistence type="predicted"/>
<reference evidence="1 2" key="2">
    <citation type="submission" date="2017-10" db="EMBL/GenBank/DDBJ databases">
        <title>Genome analyses suggest a sexual origin of heterokaryosis in a supposedly ancient asexual fungus.</title>
        <authorList>
            <person name="Corradi N."/>
            <person name="Sedzielewska K."/>
            <person name="Noel J."/>
            <person name="Charron P."/>
            <person name="Farinelli L."/>
            <person name="Marton T."/>
            <person name="Kruger M."/>
            <person name="Pelin A."/>
            <person name="Brachmann A."/>
            <person name="Corradi N."/>
        </authorList>
    </citation>
    <scope>NUCLEOTIDE SEQUENCE [LARGE SCALE GENOMIC DNA]</scope>
    <source>
        <strain evidence="1 2">A1</strain>
    </source>
</reference>
<gene>
    <name evidence="1" type="ORF">RhiirA1_457893</name>
</gene>
<evidence type="ECO:0000313" key="1">
    <source>
        <dbReference type="EMBL" id="PKC67874.1"/>
    </source>
</evidence>
<evidence type="ECO:0000313" key="2">
    <source>
        <dbReference type="Proteomes" id="UP000232688"/>
    </source>
</evidence>
<organism evidence="1 2">
    <name type="scientific">Rhizophagus irregularis</name>
    <dbReference type="NCBI Taxonomy" id="588596"/>
    <lineage>
        <taxon>Eukaryota</taxon>
        <taxon>Fungi</taxon>
        <taxon>Fungi incertae sedis</taxon>
        <taxon>Mucoromycota</taxon>
        <taxon>Glomeromycotina</taxon>
        <taxon>Glomeromycetes</taxon>
        <taxon>Glomerales</taxon>
        <taxon>Glomeraceae</taxon>
        <taxon>Rhizophagus</taxon>
    </lineage>
</organism>
<protein>
    <recommendedName>
        <fullName evidence="3">F-box domain-containing protein</fullName>
    </recommendedName>
</protein>